<accession>A0AAD8SLX2</accession>
<evidence type="ECO:0000313" key="4">
    <source>
        <dbReference type="EMBL" id="KAK1653933.1"/>
    </source>
</evidence>
<evidence type="ECO:0000259" key="3">
    <source>
        <dbReference type="Pfam" id="PF22936"/>
    </source>
</evidence>
<protein>
    <recommendedName>
        <fullName evidence="6">GAG-pre-integrase domain-containing protein</fullName>
    </recommendedName>
</protein>
<evidence type="ECO:0008006" key="6">
    <source>
        <dbReference type="Google" id="ProtNLM"/>
    </source>
</evidence>
<keyword evidence="5" id="KW-1185">Reference proteome</keyword>
<dbReference type="Pfam" id="PF13976">
    <property type="entry name" value="gag_pre-integrs"/>
    <property type="match status" value="1"/>
</dbReference>
<reference evidence="4" key="1">
    <citation type="submission" date="2023-07" db="EMBL/GenBank/DDBJ databases">
        <title>A chromosome-level genome assembly of Lolium multiflorum.</title>
        <authorList>
            <person name="Chen Y."/>
            <person name="Copetti D."/>
            <person name="Kolliker R."/>
            <person name="Studer B."/>
        </authorList>
    </citation>
    <scope>NUCLEOTIDE SEQUENCE</scope>
    <source>
        <strain evidence="4">02402/16</strain>
        <tissue evidence="4">Leaf</tissue>
    </source>
</reference>
<proteinExistence type="predicted"/>
<comment type="caution">
    <text evidence="4">The sequence shown here is derived from an EMBL/GenBank/DDBJ whole genome shotgun (WGS) entry which is preliminary data.</text>
</comment>
<feature type="domain" description="Retrovirus-related Pol polyprotein from transposon TNT 1-94-like beta-barrel" evidence="3">
    <location>
        <begin position="18"/>
        <end position="96"/>
    </location>
</feature>
<feature type="region of interest" description="Disordered" evidence="1">
    <location>
        <begin position="1"/>
        <end position="23"/>
    </location>
</feature>
<feature type="domain" description="GAG-pre-integrase" evidence="2">
    <location>
        <begin position="128"/>
        <end position="167"/>
    </location>
</feature>
<dbReference type="InterPro" id="IPR054722">
    <property type="entry name" value="PolX-like_BBD"/>
</dbReference>
<name>A0AAD8SLX2_LOLMU</name>
<dbReference type="EMBL" id="JAUUTY010000004">
    <property type="protein sequence ID" value="KAK1653933.1"/>
    <property type="molecule type" value="Genomic_DNA"/>
</dbReference>
<dbReference type="Pfam" id="PF22936">
    <property type="entry name" value="Pol_BBD"/>
    <property type="match status" value="1"/>
</dbReference>
<dbReference type="Proteomes" id="UP001231189">
    <property type="component" value="Unassembled WGS sequence"/>
</dbReference>
<evidence type="ECO:0000259" key="2">
    <source>
        <dbReference type="Pfam" id="PF13976"/>
    </source>
</evidence>
<dbReference type="InterPro" id="IPR025724">
    <property type="entry name" value="GAG-pre-integrase_dom"/>
</dbReference>
<evidence type="ECO:0000313" key="5">
    <source>
        <dbReference type="Proteomes" id="UP001231189"/>
    </source>
</evidence>
<feature type="compositionally biased region" description="Polar residues" evidence="1">
    <location>
        <begin position="1"/>
        <end position="13"/>
    </location>
</feature>
<gene>
    <name evidence="4" type="ORF">QYE76_071738</name>
</gene>
<organism evidence="4 5">
    <name type="scientific">Lolium multiflorum</name>
    <name type="common">Italian ryegrass</name>
    <name type="synonym">Lolium perenne subsp. multiflorum</name>
    <dbReference type="NCBI Taxonomy" id="4521"/>
    <lineage>
        <taxon>Eukaryota</taxon>
        <taxon>Viridiplantae</taxon>
        <taxon>Streptophyta</taxon>
        <taxon>Embryophyta</taxon>
        <taxon>Tracheophyta</taxon>
        <taxon>Spermatophyta</taxon>
        <taxon>Magnoliopsida</taxon>
        <taxon>Liliopsida</taxon>
        <taxon>Poales</taxon>
        <taxon>Poaceae</taxon>
        <taxon>BOP clade</taxon>
        <taxon>Pooideae</taxon>
        <taxon>Poodae</taxon>
        <taxon>Poeae</taxon>
        <taxon>Poeae Chloroplast Group 2 (Poeae type)</taxon>
        <taxon>Loliodinae</taxon>
        <taxon>Loliinae</taxon>
        <taxon>Lolium</taxon>
    </lineage>
</organism>
<evidence type="ECO:0000256" key="1">
    <source>
        <dbReference type="SAM" id="MobiDB-lite"/>
    </source>
</evidence>
<dbReference type="AlphaFoldDB" id="A0AAD8SLX2"/>
<sequence length="264" mass="28371">MLHTAMSNGQHQPQHPEWIMDSGASSHITGQTGNLTSSRSTLGHNSQYIVVDNGSKLPILAIGAVQISSLPLHLQDVLVSPHIVKNLISVRKFSRDNFVSIEFDPYGFSVKDLATKTLLYRSNSDGDLYPFFGSKDLPSSAALTTSSGDLWHRRLGHPSKASLSLLPLDFLQSTENPSPDADLPRTDAGIHSGIPTRSASLRPPHPPAPNLLLPPNPPGPPPTRAPPPGHRTPATTKPTPPTPPTKLGDGVYFTRSLGNPKRKV</sequence>
<feature type="compositionally biased region" description="Pro residues" evidence="1">
    <location>
        <begin position="203"/>
        <end position="230"/>
    </location>
</feature>
<feature type="region of interest" description="Disordered" evidence="1">
    <location>
        <begin position="173"/>
        <end position="264"/>
    </location>
</feature>